<dbReference type="AlphaFoldDB" id="A0A9X0YJV2"/>
<evidence type="ECO:0000259" key="1">
    <source>
        <dbReference type="Pfam" id="PF01551"/>
    </source>
</evidence>
<dbReference type="OrthoDB" id="9810477at2"/>
<dbReference type="PANTHER" id="PTHR21666:SF268">
    <property type="entry name" value="PEPTIDASE M23 DOMAIN-CONTAINING PROTEIN"/>
    <property type="match status" value="1"/>
</dbReference>
<evidence type="ECO:0000313" key="3">
    <source>
        <dbReference type="EMBL" id="MDQ0335519.1"/>
    </source>
</evidence>
<dbReference type="InterPro" id="IPR011055">
    <property type="entry name" value="Dup_hybrid_motif"/>
</dbReference>
<evidence type="ECO:0000313" key="5">
    <source>
        <dbReference type="Proteomes" id="UP001231587"/>
    </source>
</evidence>
<dbReference type="SUPFAM" id="SSF51261">
    <property type="entry name" value="Duplicated hybrid motif"/>
    <property type="match status" value="1"/>
</dbReference>
<comment type="caution">
    <text evidence="2">The sequence shown here is derived from an EMBL/GenBank/DDBJ whole genome shotgun (WGS) entry which is preliminary data.</text>
</comment>
<feature type="domain" description="M23ase beta-sheet core" evidence="1">
    <location>
        <begin position="194"/>
        <end position="291"/>
    </location>
</feature>
<reference evidence="2" key="1">
    <citation type="submission" date="2021-03" db="EMBL/GenBank/DDBJ databases">
        <title>Genomic Encyclopedia of Type Strains, Phase IV (KMG-IV): sequencing the most valuable type-strain genomes for metagenomic binning, comparative biology and taxonomic classification.</title>
        <authorList>
            <person name="Goeker M."/>
        </authorList>
    </citation>
    <scope>NUCLEOTIDE SEQUENCE</scope>
    <source>
        <strain evidence="2">DSM 15523</strain>
        <strain evidence="3 5">DSM 16476</strain>
    </source>
</reference>
<dbReference type="GO" id="GO:0004222">
    <property type="term" value="F:metalloendopeptidase activity"/>
    <property type="evidence" value="ECO:0007669"/>
    <property type="project" value="TreeGrafter"/>
</dbReference>
<dbReference type="Gene3D" id="2.30.30.40">
    <property type="entry name" value="SH3 Domains"/>
    <property type="match status" value="1"/>
</dbReference>
<accession>A0A9X0YJV2</accession>
<dbReference type="EMBL" id="JAGGJQ010000004">
    <property type="protein sequence ID" value="MBP1839920.1"/>
    <property type="molecule type" value="Genomic_DNA"/>
</dbReference>
<protein>
    <submittedName>
        <fullName evidence="2">Murein DD-endopeptidase MepM/ murein hydrolase activator NlpD</fullName>
    </submittedName>
</protein>
<dbReference type="RefSeq" id="WP_057778789.1">
    <property type="nucleotide sequence ID" value="NZ_JAGGJQ010000004.1"/>
</dbReference>
<keyword evidence="5" id="KW-1185">Reference proteome</keyword>
<evidence type="ECO:0000313" key="4">
    <source>
        <dbReference type="Proteomes" id="UP001138672"/>
    </source>
</evidence>
<dbReference type="Proteomes" id="UP001231587">
    <property type="component" value="Unassembled WGS sequence"/>
</dbReference>
<evidence type="ECO:0000313" key="2">
    <source>
        <dbReference type="EMBL" id="MBP1839920.1"/>
    </source>
</evidence>
<sequence>MKHITIILFTLLAITSCKQTQQIADAIATPTAKTVFERTFENDSLFQLYEQQYIEAKHNKLYIETPSLIHSKTNVSKLNILAYTVNLEQGERLKITSDIHTDSLQLVMDVYAYKSDSLISTKPEASNVIASNTLEYNVPTNGLYKIVILPYAARSSNFSITLNTAPTLAFPVSGKDNTAIQSFWGATRSGGKRSHEGIDIFAKRGTPVIVATAGYITNTGNRGLGGKQVWLRDGIFGASLYYAHLDSIAVSRGHKVHVGDTLGFVGNTGNAKTTSPHLHFGIYTSNGAINPLPFVKLTEDVEYTETDFSEFNEAETRLQKNELRISPNVKAEKITDLNIKTPVELLGKSQRWYHIRVNDSLEGFMHESLIQN</sequence>
<organism evidence="2 4">
    <name type="scientific">Formosa algae</name>
    <dbReference type="NCBI Taxonomy" id="225843"/>
    <lineage>
        <taxon>Bacteria</taxon>
        <taxon>Pseudomonadati</taxon>
        <taxon>Bacteroidota</taxon>
        <taxon>Flavobacteriia</taxon>
        <taxon>Flavobacteriales</taxon>
        <taxon>Flavobacteriaceae</taxon>
        <taxon>Formosa</taxon>
    </lineage>
</organism>
<keyword evidence="2" id="KW-0378">Hydrolase</keyword>
<dbReference type="PROSITE" id="PS51257">
    <property type="entry name" value="PROKAR_LIPOPROTEIN"/>
    <property type="match status" value="1"/>
</dbReference>
<dbReference type="PANTHER" id="PTHR21666">
    <property type="entry name" value="PEPTIDASE-RELATED"/>
    <property type="match status" value="1"/>
</dbReference>
<dbReference type="InterPro" id="IPR050570">
    <property type="entry name" value="Cell_wall_metabolism_enzyme"/>
</dbReference>
<gene>
    <name evidence="2" type="ORF">J2Z56_001844</name>
    <name evidence="3" type="ORF">J2Z57_001967</name>
</gene>
<name>A0A9X0YJV2_9FLAO</name>
<dbReference type="CDD" id="cd12797">
    <property type="entry name" value="M23_peptidase"/>
    <property type="match status" value="1"/>
</dbReference>
<dbReference type="EMBL" id="JAUSUU010000005">
    <property type="protein sequence ID" value="MDQ0335519.1"/>
    <property type="molecule type" value="Genomic_DNA"/>
</dbReference>
<dbReference type="Pfam" id="PF01551">
    <property type="entry name" value="Peptidase_M23"/>
    <property type="match status" value="1"/>
</dbReference>
<proteinExistence type="predicted"/>
<dbReference type="Proteomes" id="UP001138672">
    <property type="component" value="Unassembled WGS sequence"/>
</dbReference>
<dbReference type="InterPro" id="IPR016047">
    <property type="entry name" value="M23ase_b-sheet_dom"/>
</dbReference>
<dbReference type="Gene3D" id="2.70.70.10">
    <property type="entry name" value="Glucose Permease (Domain IIA)"/>
    <property type="match status" value="1"/>
</dbReference>